<reference evidence="1" key="1">
    <citation type="submission" date="2018-06" db="EMBL/GenBank/DDBJ databases">
        <authorList>
            <person name="Zhirakovskaya E."/>
        </authorList>
    </citation>
    <scope>NUCLEOTIDE SEQUENCE</scope>
</reference>
<organism evidence="1">
    <name type="scientific">hydrothermal vent metagenome</name>
    <dbReference type="NCBI Taxonomy" id="652676"/>
    <lineage>
        <taxon>unclassified sequences</taxon>
        <taxon>metagenomes</taxon>
        <taxon>ecological metagenomes</taxon>
    </lineage>
</organism>
<evidence type="ECO:0000313" key="1">
    <source>
        <dbReference type="EMBL" id="VAX19748.1"/>
    </source>
</evidence>
<dbReference type="Pfam" id="PF02452">
    <property type="entry name" value="PemK_toxin"/>
    <property type="match status" value="1"/>
</dbReference>
<dbReference type="GO" id="GO:0004521">
    <property type="term" value="F:RNA endonuclease activity"/>
    <property type="evidence" value="ECO:0007669"/>
    <property type="project" value="TreeGrafter"/>
</dbReference>
<dbReference type="GO" id="GO:0016075">
    <property type="term" value="P:rRNA catabolic process"/>
    <property type="evidence" value="ECO:0007669"/>
    <property type="project" value="TreeGrafter"/>
</dbReference>
<dbReference type="PANTHER" id="PTHR33988:SF2">
    <property type="entry name" value="ENDORIBONUCLEASE MAZF"/>
    <property type="match status" value="1"/>
</dbReference>
<dbReference type="SUPFAM" id="SSF50118">
    <property type="entry name" value="Cell growth inhibitor/plasmid maintenance toxic component"/>
    <property type="match status" value="1"/>
</dbReference>
<dbReference type="PIRSF" id="PIRSF033490">
    <property type="entry name" value="MazF"/>
    <property type="match status" value="1"/>
</dbReference>
<dbReference type="InterPro" id="IPR003477">
    <property type="entry name" value="PemK-like"/>
</dbReference>
<gene>
    <name evidence="1" type="ORF">MNBD_NITROSPINAE03-1779</name>
</gene>
<dbReference type="PANTHER" id="PTHR33988">
    <property type="entry name" value="ENDORIBONUCLEASE MAZF-RELATED"/>
    <property type="match status" value="1"/>
</dbReference>
<dbReference type="GO" id="GO:0003677">
    <property type="term" value="F:DNA binding"/>
    <property type="evidence" value="ECO:0007669"/>
    <property type="project" value="InterPro"/>
</dbReference>
<proteinExistence type="predicted"/>
<sequence length="106" mass="11958">MISRFEVHLITLDPTRGREIKKTRPCLVVSPDEMNHNIDTVIVAPMTTKSRPYPTRVPLTFKGKRGHVALDQLRTVDKSRLVKKLGQVSGTVAKNVSTMLQEMFSI</sequence>
<dbReference type="InterPro" id="IPR011067">
    <property type="entry name" value="Plasmid_toxin/cell-grow_inhib"/>
</dbReference>
<dbReference type="AlphaFoldDB" id="A0A3B1C789"/>
<accession>A0A3B1C789</accession>
<name>A0A3B1C789_9ZZZZ</name>
<dbReference type="EMBL" id="UOGB01000157">
    <property type="protein sequence ID" value="VAX19748.1"/>
    <property type="molecule type" value="Genomic_DNA"/>
</dbReference>
<dbReference type="GO" id="GO:0006402">
    <property type="term" value="P:mRNA catabolic process"/>
    <property type="evidence" value="ECO:0007669"/>
    <property type="project" value="TreeGrafter"/>
</dbReference>
<dbReference type="Gene3D" id="2.30.30.110">
    <property type="match status" value="1"/>
</dbReference>
<protein>
    <submittedName>
        <fullName evidence="1">Death on curing protein, Doc toxin</fullName>
    </submittedName>
</protein>